<dbReference type="SUPFAM" id="SSF48371">
    <property type="entry name" value="ARM repeat"/>
    <property type="match status" value="1"/>
</dbReference>
<reference evidence="4" key="1">
    <citation type="submission" date="2024-06" db="EMBL/GenBank/DDBJ databases">
        <title>Multi-omics analyses provide insights into the biosynthesis of the anticancer antibiotic pleurotin in Hohenbuehelia grisea.</title>
        <authorList>
            <person name="Weaver J.A."/>
            <person name="Alberti F."/>
        </authorList>
    </citation>
    <scope>NUCLEOTIDE SEQUENCE [LARGE SCALE GENOMIC DNA]</scope>
    <source>
        <strain evidence="4">T-177</strain>
    </source>
</reference>
<feature type="compositionally biased region" description="Low complexity" evidence="1">
    <location>
        <begin position="1195"/>
        <end position="1204"/>
    </location>
</feature>
<evidence type="ECO:0000313" key="4">
    <source>
        <dbReference type="Proteomes" id="UP001556367"/>
    </source>
</evidence>
<feature type="domain" description="Telomere-associated protein Rif1 N-terminal" evidence="2">
    <location>
        <begin position="132"/>
        <end position="330"/>
    </location>
</feature>
<dbReference type="Pfam" id="PF12231">
    <property type="entry name" value="Rif1_N"/>
    <property type="match status" value="1"/>
</dbReference>
<accession>A0ABR3JZK7</accession>
<evidence type="ECO:0000259" key="2">
    <source>
        <dbReference type="Pfam" id="PF12231"/>
    </source>
</evidence>
<dbReference type="InterPro" id="IPR016024">
    <property type="entry name" value="ARM-type_fold"/>
</dbReference>
<protein>
    <recommendedName>
        <fullName evidence="2">Telomere-associated protein Rif1 N-terminal domain-containing protein</fullName>
    </recommendedName>
</protein>
<evidence type="ECO:0000256" key="1">
    <source>
        <dbReference type="SAM" id="MobiDB-lite"/>
    </source>
</evidence>
<feature type="compositionally biased region" description="Polar residues" evidence="1">
    <location>
        <begin position="1175"/>
        <end position="1194"/>
    </location>
</feature>
<evidence type="ECO:0000313" key="3">
    <source>
        <dbReference type="EMBL" id="KAL0961383.1"/>
    </source>
</evidence>
<feature type="region of interest" description="Disordered" evidence="1">
    <location>
        <begin position="1337"/>
        <end position="1368"/>
    </location>
</feature>
<feature type="region of interest" description="Disordered" evidence="1">
    <location>
        <begin position="1037"/>
        <end position="1064"/>
    </location>
</feature>
<dbReference type="InterPro" id="IPR022031">
    <property type="entry name" value="Rif1_N"/>
</dbReference>
<proteinExistence type="predicted"/>
<feature type="compositionally biased region" description="Polar residues" evidence="1">
    <location>
        <begin position="1037"/>
        <end position="1051"/>
    </location>
</feature>
<sequence>MHALSSCTERVITTQRIPLSSVDWKRNMELEAISNPATSIAQRKANLNTPQAFPATPASRSSSDSKASASKEPLNDPDYFKSPLSTIIASNDDPDSLIATHDLVEAYNVFSCRIKAQIRPLIEVQTPKRSLQMLGDNSALLTQVLLRDIRLTLGRASTTEDTYSFQDGFNQESVRTEDDVTTYREMMALTIHALRLLSDIFTFESLYSCFNDNDLRRLVQQLTTPLESNTLRNLIPAKARALLVWTLKVQRLPLNILPIPSLAMSLRSTVNCPLSGGQAITDALEAIARLLRQHPSRLLPQFVDDIESLLKRLVSDDAGIRSCAAEVISAFAYAKLNLPQETNHAYDRVCHIILSFVDTQTSKKKSLQSTMKLPSLISTALIDEDPRKLARGPIWALTLLAAFIILGDHQVFSHPRLLKLALPSIANAASHKRSAVRALHPFLWKCLVWAFARIPADPAALEGDEVSDVAELRDLRNRAFLMVKQETKGDIGLALIVALLDSSPSTPCASFQFEQGCKALQVLEEMIAERSPLAVQNGIMVLNRLLAHSDVDAPPESSKVVPLALLDGTIQGARHDRILERVRALDECTANQVRRLGDAEISQHWNLLLDIWLASLRCSMRITPSYPTVLDDLLHSWQTLLLAKAQLTQEMGHLTAPTHISTRLVTAFSELVEFAGKSDESHTWLDVIGRIWDVTKNVFASSWLGGPAEDILGAIMQAKFDLASRQVKESWSTLCAKLISTGLPTIPKILVEMSESQAEVELQRRLWSILAKAWQTPDSVVKWEDLVCFLVIPLSVWRLSDSELEQYRGVLRAAISAAGSKGIHPVEVIEHLLAYVPDKQMQELSEDLSIVLTIASHVTLEDQHHASPSRALTLLNKVLVTSYPRTTDPLPASQGILRLFRDLILACPASLVRSVLVACQDGLCQWIRDDREVVPAELYNDLLMPIYCHSLDLLKTLPPSPECLQDLSKFLASAFVHFPRPALGPVAFRDFWTMKYHGIDDIYRECPEDVKECIRAIDEAYGGNLAVGFSMDSESDLTTPRSVVSDSQPSRYGSDFDQVAQSPPQGLVEEADDVTVTGGDRCTTPVAAMLSPLPASPHTPIRRTTSHSRITPRSSSAPLLGMRHVLARHAIGKRSGSPSADDVRIHGRAPALKRLKPPNDGAEAARMSKRRRTDPQTFADETSVIDISNYPSPITSQPKQTSRSTSRRTTDSQSQPLLFDGVEVPSVAEAYTQSKSRSGSQSRHPADSSSAFELVRSARSPASPVEDYDSWEVGMASRDVDMIRADLGLPDDDQGYATSPGTADDAFENILLHSSPCPGDDPDAMVTESLDPVLSSARSRLRDRSQTEPIADLEYTDDDPTNLDAGTSKPHMRHAILRRSKTTSARLDALERAFAVVNDDESQLPVEDLAQAAQLVHEIGKTLNQQMMRKLARR</sequence>
<keyword evidence="4" id="KW-1185">Reference proteome</keyword>
<feature type="compositionally biased region" description="Low complexity" evidence="1">
    <location>
        <begin position="58"/>
        <end position="70"/>
    </location>
</feature>
<gene>
    <name evidence="3" type="ORF">HGRIS_006337</name>
</gene>
<dbReference type="EMBL" id="JASNQZ010000001">
    <property type="protein sequence ID" value="KAL0961383.1"/>
    <property type="molecule type" value="Genomic_DNA"/>
</dbReference>
<name>A0ABR3JZK7_9AGAR</name>
<feature type="region of interest" description="Disordered" evidence="1">
    <location>
        <begin position="1131"/>
        <end position="1266"/>
    </location>
</feature>
<feature type="compositionally biased region" description="Polar residues" evidence="1">
    <location>
        <begin position="1231"/>
        <end position="1251"/>
    </location>
</feature>
<feature type="region of interest" description="Disordered" evidence="1">
    <location>
        <begin position="50"/>
        <end position="77"/>
    </location>
</feature>
<organism evidence="3 4">
    <name type="scientific">Hohenbuehelia grisea</name>
    <dbReference type="NCBI Taxonomy" id="104357"/>
    <lineage>
        <taxon>Eukaryota</taxon>
        <taxon>Fungi</taxon>
        <taxon>Dikarya</taxon>
        <taxon>Basidiomycota</taxon>
        <taxon>Agaricomycotina</taxon>
        <taxon>Agaricomycetes</taxon>
        <taxon>Agaricomycetidae</taxon>
        <taxon>Agaricales</taxon>
        <taxon>Pleurotineae</taxon>
        <taxon>Pleurotaceae</taxon>
        <taxon>Hohenbuehelia</taxon>
    </lineage>
</organism>
<comment type="caution">
    <text evidence="3">The sequence shown here is derived from an EMBL/GenBank/DDBJ whole genome shotgun (WGS) entry which is preliminary data.</text>
</comment>
<feature type="region of interest" description="Disordered" evidence="1">
    <location>
        <begin position="1089"/>
        <end position="1115"/>
    </location>
</feature>
<dbReference type="Proteomes" id="UP001556367">
    <property type="component" value="Unassembled WGS sequence"/>
</dbReference>